<dbReference type="PANTHER" id="PTHR34299:SF1">
    <property type="entry name" value="DIACYLGLYCEROL KINASE"/>
    <property type="match status" value="1"/>
</dbReference>
<dbReference type="InterPro" id="IPR033717">
    <property type="entry name" value="UDPK"/>
</dbReference>
<keyword evidence="4" id="KW-0444">Lipid biosynthesis</keyword>
<keyword evidence="6 15" id="KW-0812">Transmembrane</keyword>
<feature type="transmembrane region" description="Helical" evidence="15">
    <location>
        <begin position="103"/>
        <end position="125"/>
    </location>
</feature>
<gene>
    <name evidence="16" type="primary">dgk</name>
    <name evidence="16" type="ORF">LDI01_02660</name>
</gene>
<keyword evidence="12 15" id="KW-0472">Membrane</keyword>
<dbReference type="Pfam" id="PF01219">
    <property type="entry name" value="DAGK_prokar"/>
    <property type="match status" value="1"/>
</dbReference>
<evidence type="ECO:0000256" key="4">
    <source>
        <dbReference type="ARBA" id="ARBA00022516"/>
    </source>
</evidence>
<accession>A0ABQ0X989</accession>
<dbReference type="InterPro" id="IPR036945">
    <property type="entry name" value="DAGK_sf"/>
</dbReference>
<evidence type="ECO:0000256" key="14">
    <source>
        <dbReference type="ARBA" id="ARBA00023264"/>
    </source>
</evidence>
<evidence type="ECO:0000256" key="2">
    <source>
        <dbReference type="ARBA" id="ARBA00005967"/>
    </source>
</evidence>
<keyword evidence="14" id="KW-1208">Phospholipid metabolism</keyword>
<evidence type="ECO:0000313" key="16">
    <source>
        <dbReference type="EMBL" id="GEP22673.1"/>
    </source>
</evidence>
<dbReference type="PANTHER" id="PTHR34299">
    <property type="entry name" value="DIACYLGLYCEROL KINASE"/>
    <property type="match status" value="1"/>
</dbReference>
<keyword evidence="13" id="KW-0594">Phospholipid biosynthesis</keyword>
<keyword evidence="17" id="KW-1185">Reference proteome</keyword>
<evidence type="ECO:0000256" key="12">
    <source>
        <dbReference type="ARBA" id="ARBA00023136"/>
    </source>
</evidence>
<evidence type="ECO:0000256" key="15">
    <source>
        <dbReference type="SAM" id="Phobius"/>
    </source>
</evidence>
<evidence type="ECO:0000256" key="9">
    <source>
        <dbReference type="ARBA" id="ARBA00022840"/>
    </source>
</evidence>
<feature type="transmembrane region" description="Helical" evidence="15">
    <location>
        <begin position="38"/>
        <end position="57"/>
    </location>
</feature>
<comment type="subcellular location">
    <subcellularLocation>
        <location evidence="1">Cell membrane</location>
        <topology evidence="1">Multi-pass membrane protein</topology>
    </subcellularLocation>
</comment>
<organism evidence="16 17">
    <name type="scientific">Lentilactobacillus diolivorans</name>
    <dbReference type="NCBI Taxonomy" id="179838"/>
    <lineage>
        <taxon>Bacteria</taxon>
        <taxon>Bacillati</taxon>
        <taxon>Bacillota</taxon>
        <taxon>Bacilli</taxon>
        <taxon>Lactobacillales</taxon>
        <taxon>Lactobacillaceae</taxon>
        <taxon>Lentilactobacillus</taxon>
    </lineage>
</organism>
<dbReference type="Gene3D" id="1.10.287.3610">
    <property type="match status" value="1"/>
</dbReference>
<dbReference type="GO" id="GO:0016301">
    <property type="term" value="F:kinase activity"/>
    <property type="evidence" value="ECO:0007669"/>
    <property type="project" value="UniProtKB-KW"/>
</dbReference>
<keyword evidence="8 16" id="KW-0418">Kinase</keyword>
<evidence type="ECO:0000256" key="8">
    <source>
        <dbReference type="ARBA" id="ARBA00022777"/>
    </source>
</evidence>
<evidence type="ECO:0000256" key="13">
    <source>
        <dbReference type="ARBA" id="ARBA00023209"/>
    </source>
</evidence>
<evidence type="ECO:0000313" key="17">
    <source>
        <dbReference type="Proteomes" id="UP000321409"/>
    </source>
</evidence>
<keyword evidence="11" id="KW-0443">Lipid metabolism</keyword>
<comment type="caution">
    <text evidence="16">The sequence shown here is derived from an EMBL/GenBank/DDBJ whole genome shotgun (WGS) entry which is preliminary data.</text>
</comment>
<keyword evidence="3" id="KW-1003">Cell membrane</keyword>
<evidence type="ECO:0000256" key="5">
    <source>
        <dbReference type="ARBA" id="ARBA00022679"/>
    </source>
</evidence>
<reference evidence="16 17" key="1">
    <citation type="submission" date="2019-07" db="EMBL/GenBank/DDBJ databases">
        <title>Whole genome shotgun sequence of Lactobacillus diolivorans NBRC 107869.</title>
        <authorList>
            <person name="Hosoyama A."/>
            <person name="Uohara A."/>
            <person name="Ohji S."/>
            <person name="Ichikawa N."/>
        </authorList>
    </citation>
    <scope>NUCLEOTIDE SEQUENCE [LARGE SCALE GENOMIC DNA]</scope>
    <source>
        <strain evidence="16 17">NBRC 107869</strain>
    </source>
</reference>
<feature type="transmembrane region" description="Helical" evidence="15">
    <location>
        <begin position="63"/>
        <end position="82"/>
    </location>
</feature>
<dbReference type="EMBL" id="BKAB01000002">
    <property type="protein sequence ID" value="GEP22673.1"/>
    <property type="molecule type" value="Genomic_DNA"/>
</dbReference>
<evidence type="ECO:0000256" key="10">
    <source>
        <dbReference type="ARBA" id="ARBA00022989"/>
    </source>
</evidence>
<keyword evidence="7" id="KW-0547">Nucleotide-binding</keyword>
<keyword evidence="10 15" id="KW-1133">Transmembrane helix</keyword>
<evidence type="ECO:0000256" key="1">
    <source>
        <dbReference type="ARBA" id="ARBA00004651"/>
    </source>
</evidence>
<dbReference type="CDD" id="cd14265">
    <property type="entry name" value="UDPK_IM_like"/>
    <property type="match status" value="1"/>
</dbReference>
<comment type="similarity">
    <text evidence="2">Belongs to the bacterial diacylglycerol kinase family.</text>
</comment>
<dbReference type="Proteomes" id="UP000321409">
    <property type="component" value="Unassembled WGS sequence"/>
</dbReference>
<keyword evidence="9" id="KW-0067">ATP-binding</keyword>
<evidence type="ECO:0000256" key="6">
    <source>
        <dbReference type="ARBA" id="ARBA00022692"/>
    </source>
</evidence>
<proteinExistence type="inferred from homology"/>
<keyword evidence="5" id="KW-0808">Transferase</keyword>
<protein>
    <submittedName>
        <fullName evidence="16">UDP kinase</fullName>
    </submittedName>
</protein>
<evidence type="ECO:0000256" key="3">
    <source>
        <dbReference type="ARBA" id="ARBA00022475"/>
    </source>
</evidence>
<evidence type="ECO:0000256" key="11">
    <source>
        <dbReference type="ARBA" id="ARBA00023098"/>
    </source>
</evidence>
<evidence type="ECO:0000256" key="7">
    <source>
        <dbReference type="ARBA" id="ARBA00022741"/>
    </source>
</evidence>
<name>A0ABQ0X989_9LACO</name>
<dbReference type="InterPro" id="IPR000829">
    <property type="entry name" value="DAGK"/>
</dbReference>
<sequence length="133" mass="14948">MHMGLKDKRQIDKNKTFFQSLGHALEGIKRLVLEERNFRFDLIIAAIVLCLGIVLQIKINEWLWLFAAFFSVIGSEVLNSIIENVVDLIVGHHFDLMAKRAKDIAAGGVLLSATFAAIIGALIFIPRLIMLFK</sequence>